<feature type="domain" description="Transposase IS116/IS110/IS902 C-terminal" evidence="2">
    <location>
        <begin position="317"/>
        <end position="372"/>
    </location>
</feature>
<dbReference type="AlphaFoldDB" id="A0A6J4K5V7"/>
<gene>
    <name evidence="3" type="ORF">AVDCRST_MAG40-62</name>
</gene>
<dbReference type="Pfam" id="PF02371">
    <property type="entry name" value="Transposase_20"/>
    <property type="match status" value="1"/>
</dbReference>
<evidence type="ECO:0000259" key="2">
    <source>
        <dbReference type="Pfam" id="PF02371"/>
    </source>
</evidence>
<dbReference type="InterPro" id="IPR047650">
    <property type="entry name" value="Transpos_IS110"/>
</dbReference>
<organism evidence="3">
    <name type="scientific">uncultured Gemmatimonadaceae bacterium</name>
    <dbReference type="NCBI Taxonomy" id="246130"/>
    <lineage>
        <taxon>Bacteria</taxon>
        <taxon>Pseudomonadati</taxon>
        <taxon>Gemmatimonadota</taxon>
        <taxon>Gemmatimonadia</taxon>
        <taxon>Gemmatimonadales</taxon>
        <taxon>Gemmatimonadaceae</taxon>
        <taxon>environmental samples</taxon>
    </lineage>
</organism>
<evidence type="ECO:0000313" key="3">
    <source>
        <dbReference type="EMBL" id="CAA9296306.1"/>
    </source>
</evidence>
<feature type="domain" description="Transposase IS110-like N-terminal" evidence="1">
    <location>
        <begin position="4"/>
        <end position="161"/>
    </location>
</feature>
<name>A0A6J4K5V7_9BACT</name>
<reference evidence="3" key="1">
    <citation type="submission" date="2020-02" db="EMBL/GenBank/DDBJ databases">
        <authorList>
            <person name="Meier V. D."/>
        </authorList>
    </citation>
    <scope>NUCLEOTIDE SEQUENCE</scope>
    <source>
        <strain evidence="3">AVDCRST_MAG40</strain>
    </source>
</reference>
<evidence type="ECO:0000259" key="1">
    <source>
        <dbReference type="Pfam" id="PF01548"/>
    </source>
</evidence>
<dbReference type="EMBL" id="CADCTX010000018">
    <property type="protein sequence ID" value="CAA9296306.1"/>
    <property type="molecule type" value="Genomic_DNA"/>
</dbReference>
<dbReference type="GO" id="GO:0006313">
    <property type="term" value="P:DNA transposition"/>
    <property type="evidence" value="ECO:0007669"/>
    <property type="project" value="InterPro"/>
</dbReference>
<sequence length="426" mass="46042">MMYLGFDIGKRWHEGALVGAGGDIIRRLRFAPTRAGLAELATWLAGVAPADVQIGLEATGIYWLTLHAWLQQWGATAIRVLNPLQTRAFRNANLRGVKTDRVDAVAIARLLRWEGARLASHAVPEDRRAAAREIARLRTEMVELRARQLTKLGTVLEPLFPEFAGAFADLGGPSALAVLARWPAPAALAQARASDLTRVLHAASRGHLGAAKARELRERAAASVGVADPYGASAIAVQTLVAHLEHLRAQITALAERLDALQAEDTAARALLASIPGFGPETVRTWLAELPPMQAFATQAREQSRALPPGTKPKHGADKLVAAVGLDAQVKQSGRWQGQARMSKRGNRYVRRAIMLAAQAAARTDPQCRAIYDAQRARGKHHTVAVSHVAHQLLHVAYSVLLHARPYTLPERFLTAPPPQLAEAGT</sequence>
<dbReference type="PANTHER" id="PTHR33055:SF15">
    <property type="entry name" value="TRANSPOSASE-RELATED"/>
    <property type="match status" value="1"/>
</dbReference>
<dbReference type="Pfam" id="PF01548">
    <property type="entry name" value="DEDD_Tnp_IS110"/>
    <property type="match status" value="1"/>
</dbReference>
<dbReference type="PANTHER" id="PTHR33055">
    <property type="entry name" value="TRANSPOSASE FOR INSERTION SEQUENCE ELEMENT IS1111A"/>
    <property type="match status" value="1"/>
</dbReference>
<dbReference type="GO" id="GO:0004803">
    <property type="term" value="F:transposase activity"/>
    <property type="evidence" value="ECO:0007669"/>
    <property type="project" value="InterPro"/>
</dbReference>
<proteinExistence type="predicted"/>
<accession>A0A6J4K5V7</accession>
<dbReference type="InterPro" id="IPR002525">
    <property type="entry name" value="Transp_IS110-like_N"/>
</dbReference>
<protein>
    <submittedName>
        <fullName evidence="3">Uncharacterized protein</fullName>
    </submittedName>
</protein>
<dbReference type="GO" id="GO:0003677">
    <property type="term" value="F:DNA binding"/>
    <property type="evidence" value="ECO:0007669"/>
    <property type="project" value="InterPro"/>
</dbReference>
<dbReference type="InterPro" id="IPR003346">
    <property type="entry name" value="Transposase_20"/>
</dbReference>